<dbReference type="Proteomes" id="UP000199645">
    <property type="component" value="Unassembled WGS sequence"/>
</dbReference>
<keyword evidence="3" id="KW-1185">Reference proteome</keyword>
<dbReference type="EMBL" id="FONV01000010">
    <property type="protein sequence ID" value="SFF42889.1"/>
    <property type="molecule type" value="Genomic_DNA"/>
</dbReference>
<dbReference type="OrthoDB" id="3173471at2"/>
<dbReference type="InterPro" id="IPR007569">
    <property type="entry name" value="DUF559"/>
</dbReference>
<dbReference type="SUPFAM" id="SSF52980">
    <property type="entry name" value="Restriction endonuclease-like"/>
    <property type="match status" value="1"/>
</dbReference>
<dbReference type="Pfam" id="PF04480">
    <property type="entry name" value="DUF559"/>
    <property type="match status" value="1"/>
</dbReference>
<reference evidence="2 3" key="1">
    <citation type="submission" date="2016-10" db="EMBL/GenBank/DDBJ databases">
        <authorList>
            <person name="de Groot N.N."/>
        </authorList>
    </citation>
    <scope>NUCLEOTIDE SEQUENCE [LARGE SCALE GENOMIC DNA]</scope>
    <source>
        <strain evidence="2 3">DSM 43019</strain>
    </source>
</reference>
<organism evidence="2 3">
    <name type="scientific">Actinoplanes philippinensis</name>
    <dbReference type="NCBI Taxonomy" id="35752"/>
    <lineage>
        <taxon>Bacteria</taxon>
        <taxon>Bacillati</taxon>
        <taxon>Actinomycetota</taxon>
        <taxon>Actinomycetes</taxon>
        <taxon>Micromonosporales</taxon>
        <taxon>Micromonosporaceae</taxon>
        <taxon>Actinoplanes</taxon>
    </lineage>
</organism>
<accession>A0A1I2IKN3</accession>
<feature type="domain" description="DUF559" evidence="1">
    <location>
        <begin position="227"/>
        <end position="289"/>
    </location>
</feature>
<dbReference type="InterPro" id="IPR011335">
    <property type="entry name" value="Restrct_endonuc-II-like"/>
</dbReference>
<gene>
    <name evidence="2" type="ORF">SAMN05421541_110178</name>
</gene>
<evidence type="ECO:0000313" key="2">
    <source>
        <dbReference type="EMBL" id="SFF42889.1"/>
    </source>
</evidence>
<evidence type="ECO:0000259" key="1">
    <source>
        <dbReference type="Pfam" id="PF04480"/>
    </source>
</evidence>
<sequence>MPRQPTIPDQLRSSPFRGSIAVKEGILSRPMLRSPAWQRLLHDVYIHRDVPLDHRTWCRAAALILPPGSAIGGLSAAHLWGLEIKGSRVSLALPRARSFRPHPHLVTHRTTLTPADLTRHEGMPVTTPERTAFDLGRRLNRADALALLDAMLHLHVLRLEVVQEMTRRRFTWPGSSVLADLIRFADPRAESPMESRLRLLLIDARLPPAIPQLEIHDNAGCFLARADLAWPEADLIAEYDGDHHRERAQFRHDVTRLNALRMAGWTVLRFTADDVLRHPRRLVATVSAALAEAAERRSGRTSKRSTPTDADR</sequence>
<dbReference type="Gene3D" id="3.40.960.10">
    <property type="entry name" value="VSR Endonuclease"/>
    <property type="match status" value="1"/>
</dbReference>
<proteinExistence type="predicted"/>
<protein>
    <recommendedName>
        <fullName evidence="1">DUF559 domain-containing protein</fullName>
    </recommendedName>
</protein>
<evidence type="ECO:0000313" key="3">
    <source>
        <dbReference type="Proteomes" id="UP000199645"/>
    </source>
</evidence>
<dbReference type="RefSeq" id="WP_093618666.1">
    <property type="nucleotide sequence ID" value="NZ_BOMT01000055.1"/>
</dbReference>
<dbReference type="AlphaFoldDB" id="A0A1I2IKN3"/>
<dbReference type="STRING" id="35752.SAMN05421541_110178"/>
<name>A0A1I2IKN3_9ACTN</name>